<proteinExistence type="predicted"/>
<feature type="region of interest" description="Disordered" evidence="1">
    <location>
        <begin position="33"/>
        <end position="52"/>
    </location>
</feature>
<dbReference type="RefSeq" id="WP_108892446.1">
    <property type="nucleotide sequence ID" value="NZ_ONZF01000001.1"/>
</dbReference>
<keyword evidence="3" id="KW-1185">Reference proteome</keyword>
<evidence type="ECO:0000256" key="1">
    <source>
        <dbReference type="SAM" id="MobiDB-lite"/>
    </source>
</evidence>
<gene>
    <name evidence="2" type="ORF">PAA8504_00373</name>
</gene>
<accession>A0A2R8BR39</accession>
<name>A0A2R8BR39_9RHOB</name>
<organism evidence="2 3">
    <name type="scientific">Palleronia abyssalis</name>
    <dbReference type="NCBI Taxonomy" id="1501240"/>
    <lineage>
        <taxon>Bacteria</taxon>
        <taxon>Pseudomonadati</taxon>
        <taxon>Pseudomonadota</taxon>
        <taxon>Alphaproteobacteria</taxon>
        <taxon>Rhodobacterales</taxon>
        <taxon>Roseobacteraceae</taxon>
        <taxon>Palleronia</taxon>
    </lineage>
</organism>
<dbReference type="AlphaFoldDB" id="A0A2R8BR39"/>
<dbReference type="Proteomes" id="UP000244912">
    <property type="component" value="Unassembled WGS sequence"/>
</dbReference>
<evidence type="ECO:0000313" key="2">
    <source>
        <dbReference type="EMBL" id="SPJ22578.1"/>
    </source>
</evidence>
<sequence>MAINDERATARVNLGTLDKETQERVFKALDEAGVPVERQSGTDEDPYGVDASSVDNSKLRAEKYVELIETQFHVNTQGMELEEADKVLREADRQAAEKLLVSDVVRRLHGGEFAASSGGIFLKWMWCKKCCDVTFPDGRLDWDTVPRMEGFTRHYQFVRDPI</sequence>
<protein>
    <submittedName>
        <fullName evidence="2">Uncharacterized protein</fullName>
    </submittedName>
</protein>
<reference evidence="2 3" key="1">
    <citation type="submission" date="2018-03" db="EMBL/GenBank/DDBJ databases">
        <authorList>
            <person name="Keele B.F."/>
        </authorList>
    </citation>
    <scope>NUCLEOTIDE SEQUENCE [LARGE SCALE GENOMIC DNA]</scope>
    <source>
        <strain evidence="2 3">CECT 8504</strain>
    </source>
</reference>
<dbReference type="EMBL" id="ONZF01000001">
    <property type="protein sequence ID" value="SPJ22578.1"/>
    <property type="molecule type" value="Genomic_DNA"/>
</dbReference>
<evidence type="ECO:0000313" key="3">
    <source>
        <dbReference type="Proteomes" id="UP000244912"/>
    </source>
</evidence>